<keyword evidence="5" id="KW-1185">Reference proteome</keyword>
<protein>
    <submittedName>
        <fullName evidence="4">Uncharacterized protein</fullName>
    </submittedName>
</protein>
<dbReference type="Proteomes" id="UP000219167">
    <property type="component" value="Unassembled WGS sequence"/>
</dbReference>
<dbReference type="EMBL" id="OBQD01000001">
    <property type="protein sequence ID" value="SOC35243.1"/>
    <property type="molecule type" value="Genomic_DNA"/>
</dbReference>
<proteinExistence type="predicted"/>
<organism evidence="4 5">
    <name type="scientific">Rhizobium subbaraonis</name>
    <dbReference type="NCBI Taxonomy" id="908946"/>
    <lineage>
        <taxon>Bacteria</taxon>
        <taxon>Pseudomonadati</taxon>
        <taxon>Pseudomonadota</taxon>
        <taxon>Alphaproteobacteria</taxon>
        <taxon>Hyphomicrobiales</taxon>
        <taxon>Rhizobiaceae</taxon>
        <taxon>Rhizobium/Agrobacterium group</taxon>
        <taxon>Rhizobium</taxon>
    </lineage>
</organism>
<dbReference type="GO" id="GO:0110001">
    <property type="term" value="C:toxin-antitoxin complex"/>
    <property type="evidence" value="ECO:0007669"/>
    <property type="project" value="InterPro"/>
</dbReference>
<gene>
    <name evidence="4" type="ORF">SAMN05892877_101256</name>
</gene>
<dbReference type="AlphaFoldDB" id="A0A285U0H7"/>
<evidence type="ECO:0000313" key="4">
    <source>
        <dbReference type="EMBL" id="SOC35243.1"/>
    </source>
</evidence>
<sequence length="94" mass="10369">MILSEMLETIALIETALAGKTREDLARNDILRLAIQRAIEIISEASRHIPDVLLLRLPTFPGDRSAPWAISSDMNITELPTTSYGTSSSAIFRT</sequence>
<keyword evidence="3" id="KW-0378">Hydrolase</keyword>
<evidence type="ECO:0000256" key="1">
    <source>
        <dbReference type="ARBA" id="ARBA00022649"/>
    </source>
</evidence>
<name>A0A285U0H7_9HYPH</name>
<keyword evidence="1" id="KW-1277">Toxin-antitoxin system</keyword>
<dbReference type="InterPro" id="IPR008201">
    <property type="entry name" value="HepT-like"/>
</dbReference>
<evidence type="ECO:0000256" key="3">
    <source>
        <dbReference type="ARBA" id="ARBA00022801"/>
    </source>
</evidence>
<reference evidence="4 5" key="1">
    <citation type="submission" date="2017-08" db="EMBL/GenBank/DDBJ databases">
        <authorList>
            <person name="de Groot N.N."/>
        </authorList>
    </citation>
    <scope>NUCLEOTIDE SEQUENCE [LARGE SCALE GENOMIC DNA]</scope>
    <source>
        <strain evidence="4 5">JC85</strain>
    </source>
</reference>
<dbReference type="GO" id="GO:0004540">
    <property type="term" value="F:RNA nuclease activity"/>
    <property type="evidence" value="ECO:0007669"/>
    <property type="project" value="InterPro"/>
</dbReference>
<dbReference type="GO" id="GO:0016787">
    <property type="term" value="F:hydrolase activity"/>
    <property type="evidence" value="ECO:0007669"/>
    <property type="project" value="UniProtKB-KW"/>
</dbReference>
<evidence type="ECO:0000256" key="2">
    <source>
        <dbReference type="ARBA" id="ARBA00022722"/>
    </source>
</evidence>
<evidence type="ECO:0000313" key="5">
    <source>
        <dbReference type="Proteomes" id="UP000219167"/>
    </source>
</evidence>
<accession>A0A285U0H7</accession>
<keyword evidence="2" id="KW-0540">Nuclease</keyword>
<dbReference type="Pfam" id="PF01934">
    <property type="entry name" value="HepT-like"/>
    <property type="match status" value="1"/>
</dbReference>